<accession>A0A955I3J9</accession>
<gene>
    <name evidence="1" type="ORF">KC685_04520</name>
</gene>
<feature type="non-terminal residue" evidence="1">
    <location>
        <position position="1"/>
    </location>
</feature>
<protein>
    <submittedName>
        <fullName evidence="1">Uncharacterized protein</fullName>
    </submittedName>
</protein>
<reference evidence="1" key="1">
    <citation type="submission" date="2020-04" db="EMBL/GenBank/DDBJ databases">
        <authorList>
            <person name="Zhang T."/>
        </authorList>
    </citation>
    <scope>NUCLEOTIDE SEQUENCE</scope>
    <source>
        <strain evidence="1">HKST-UBA17</strain>
    </source>
</reference>
<dbReference type="AlphaFoldDB" id="A0A955I3J9"/>
<dbReference type="Proteomes" id="UP000741282">
    <property type="component" value="Unassembled WGS sequence"/>
</dbReference>
<reference evidence="1" key="2">
    <citation type="journal article" date="2021" name="Microbiome">
        <title>Successional dynamics and alternative stable states in a saline activated sludge microbial community over 9 years.</title>
        <authorList>
            <person name="Wang Y."/>
            <person name="Ye J."/>
            <person name="Ju F."/>
            <person name="Liu L."/>
            <person name="Boyd J.A."/>
            <person name="Deng Y."/>
            <person name="Parks D.H."/>
            <person name="Jiang X."/>
            <person name="Yin X."/>
            <person name="Woodcroft B.J."/>
            <person name="Tyson G.W."/>
            <person name="Hugenholtz P."/>
            <person name="Polz M.F."/>
            <person name="Zhang T."/>
        </authorList>
    </citation>
    <scope>NUCLEOTIDE SEQUENCE</scope>
    <source>
        <strain evidence="1">HKST-UBA17</strain>
    </source>
</reference>
<organism evidence="1 2">
    <name type="scientific">Candidatus Dojkabacteria bacterium</name>
    <dbReference type="NCBI Taxonomy" id="2099670"/>
    <lineage>
        <taxon>Bacteria</taxon>
        <taxon>Candidatus Dojkabacteria</taxon>
    </lineage>
</organism>
<name>A0A955I3J9_9BACT</name>
<dbReference type="EMBL" id="JAGQLN010000020">
    <property type="protein sequence ID" value="MCA9377157.1"/>
    <property type="molecule type" value="Genomic_DNA"/>
</dbReference>
<proteinExistence type="predicted"/>
<evidence type="ECO:0000313" key="1">
    <source>
        <dbReference type="EMBL" id="MCA9377157.1"/>
    </source>
</evidence>
<evidence type="ECO:0000313" key="2">
    <source>
        <dbReference type="Proteomes" id="UP000741282"/>
    </source>
</evidence>
<comment type="caution">
    <text evidence="1">The sequence shown here is derived from an EMBL/GenBank/DDBJ whole genome shotgun (WGS) entry which is preliminary data.</text>
</comment>
<sequence>VVSEDDTLMPTLPESLRTILPWKFRVSAVWAPIGMGGNSETTPITNTATAVNLSLYSQRCKNIIT</sequence>